<dbReference type="GO" id="GO:0008270">
    <property type="term" value="F:zinc ion binding"/>
    <property type="evidence" value="ECO:0007669"/>
    <property type="project" value="InterPro"/>
</dbReference>
<dbReference type="Proteomes" id="UP000251891">
    <property type="component" value="Unassembled WGS sequence"/>
</dbReference>
<feature type="domain" description="HNH nuclease" evidence="3">
    <location>
        <begin position="359"/>
        <end position="411"/>
    </location>
</feature>
<feature type="region of interest" description="Disordered" evidence="2">
    <location>
        <begin position="1"/>
        <end position="21"/>
    </location>
</feature>
<dbReference type="Gene3D" id="1.10.30.50">
    <property type="match status" value="1"/>
</dbReference>
<dbReference type="GO" id="GO:0003676">
    <property type="term" value="F:nucleic acid binding"/>
    <property type="evidence" value="ECO:0007669"/>
    <property type="project" value="InterPro"/>
</dbReference>
<dbReference type="OrthoDB" id="3533587at2"/>
<protein>
    <submittedName>
        <fullName evidence="4">HNH endonuclease</fullName>
    </submittedName>
</protein>
<dbReference type="CDD" id="cd00085">
    <property type="entry name" value="HNHc"/>
    <property type="match status" value="1"/>
</dbReference>
<gene>
    <name evidence="4" type="ORF">DPM19_31090</name>
</gene>
<feature type="region of interest" description="Disordered" evidence="2">
    <location>
        <begin position="437"/>
        <end position="465"/>
    </location>
</feature>
<dbReference type="InterPro" id="IPR002711">
    <property type="entry name" value="HNH"/>
</dbReference>
<dbReference type="RefSeq" id="WP_111871663.1">
    <property type="nucleotide sequence ID" value="NZ_QLYX01000020.1"/>
</dbReference>
<keyword evidence="4" id="KW-0378">Hydrolase</keyword>
<proteinExistence type="inferred from homology"/>
<evidence type="ECO:0000313" key="5">
    <source>
        <dbReference type="Proteomes" id="UP000251891"/>
    </source>
</evidence>
<dbReference type="SMART" id="SM00507">
    <property type="entry name" value="HNHc"/>
    <property type="match status" value="1"/>
</dbReference>
<sequence length="465" mass="50362">MLSEAVPEGGTRLPEGLEEMPPGPELAAVLAGIDRSRLSGYDTVTVLRARARQIAYDQAELCADMVAVADRVRDETANMSTVWDSDIPKLATAEIAAALALTRRAAGNALEDAWLLTGRLPAVWRALREGAIDLPRARVFVAETRALTMPLARGVADRLLSRAPELTTGQLAHRLRRLVLEADPGAARANYELGVAERRVIHATNPDGTAYLAGHALPVASAAAAYERVDAMARAAKRAGDDRSMDQIRADVLLGLLNGSWDGPAPVHRRGVVELTVDLPTLLGLAENPAELDGWGPVIGDIARQVVRREAGAGDTIWRYSVTEPVTGRLLYHGRTLRPSLPEPSGADRRDPRRFLTPSDRAHVIARDRTCRGPGCRVPARRAEIDHIIPHAQGGPSTPSNADAKCTRCHDLKDGGWRTSRDPRGNTLWVSPLGRTYRKPPEAITRPIDLSPAEQRLADQADRPP</sequence>
<dbReference type="AlphaFoldDB" id="A0A365GWK1"/>
<dbReference type="Pfam" id="PF02720">
    <property type="entry name" value="DUF222"/>
    <property type="match status" value="1"/>
</dbReference>
<name>A0A365GWK1_9ACTN</name>
<feature type="compositionally biased region" description="Basic and acidic residues" evidence="2">
    <location>
        <begin position="456"/>
        <end position="465"/>
    </location>
</feature>
<keyword evidence="4" id="KW-0540">Nuclease</keyword>
<comment type="similarity">
    <text evidence="1">Belongs to the Rv1128c/1148c/1588c/1702c/1945/3466 family.</text>
</comment>
<comment type="caution">
    <text evidence="4">The sequence shown here is derived from an EMBL/GenBank/DDBJ whole genome shotgun (WGS) entry which is preliminary data.</text>
</comment>
<dbReference type="EMBL" id="QLYX01000020">
    <property type="protein sequence ID" value="RAY11207.1"/>
    <property type="molecule type" value="Genomic_DNA"/>
</dbReference>
<evidence type="ECO:0000256" key="1">
    <source>
        <dbReference type="ARBA" id="ARBA00023450"/>
    </source>
</evidence>
<reference evidence="4 5" key="1">
    <citation type="submission" date="2018-06" db="EMBL/GenBank/DDBJ databases">
        <title>Actinomadura craniellae sp. nov. isolated from marine sponge Craniella sp.</title>
        <authorList>
            <person name="Li L."/>
            <person name="Xu Q.H."/>
            <person name="Lin H.W."/>
            <person name="Lu Y.H."/>
        </authorList>
    </citation>
    <scope>NUCLEOTIDE SEQUENCE [LARGE SCALE GENOMIC DNA]</scope>
    <source>
        <strain evidence="4 5">LHW63021</strain>
    </source>
</reference>
<evidence type="ECO:0000256" key="2">
    <source>
        <dbReference type="SAM" id="MobiDB-lite"/>
    </source>
</evidence>
<dbReference type="InterPro" id="IPR003870">
    <property type="entry name" value="DUF222"/>
</dbReference>
<accession>A0A365GWK1</accession>
<keyword evidence="4" id="KW-0255">Endonuclease</keyword>
<evidence type="ECO:0000313" key="4">
    <source>
        <dbReference type="EMBL" id="RAY11207.1"/>
    </source>
</evidence>
<dbReference type="Pfam" id="PF01844">
    <property type="entry name" value="HNH"/>
    <property type="match status" value="1"/>
</dbReference>
<organism evidence="4 5">
    <name type="scientific">Actinomadura craniellae</name>
    <dbReference type="NCBI Taxonomy" id="2231787"/>
    <lineage>
        <taxon>Bacteria</taxon>
        <taxon>Bacillati</taxon>
        <taxon>Actinomycetota</taxon>
        <taxon>Actinomycetes</taxon>
        <taxon>Streptosporangiales</taxon>
        <taxon>Thermomonosporaceae</taxon>
        <taxon>Actinomadura</taxon>
    </lineage>
</organism>
<keyword evidence="5" id="KW-1185">Reference proteome</keyword>
<evidence type="ECO:0000259" key="3">
    <source>
        <dbReference type="SMART" id="SM00507"/>
    </source>
</evidence>
<dbReference type="InterPro" id="IPR003615">
    <property type="entry name" value="HNH_nuc"/>
</dbReference>
<dbReference type="GO" id="GO:0004519">
    <property type="term" value="F:endonuclease activity"/>
    <property type="evidence" value="ECO:0007669"/>
    <property type="project" value="UniProtKB-KW"/>
</dbReference>